<organism evidence="4 5">
    <name type="scientific">Fistulifera solaris</name>
    <name type="common">Oleaginous diatom</name>
    <dbReference type="NCBI Taxonomy" id="1519565"/>
    <lineage>
        <taxon>Eukaryota</taxon>
        <taxon>Sar</taxon>
        <taxon>Stramenopiles</taxon>
        <taxon>Ochrophyta</taxon>
        <taxon>Bacillariophyta</taxon>
        <taxon>Bacillariophyceae</taxon>
        <taxon>Bacillariophycidae</taxon>
        <taxon>Naviculales</taxon>
        <taxon>Naviculaceae</taxon>
        <taxon>Fistulifera</taxon>
    </lineage>
</organism>
<evidence type="ECO:0000313" key="5">
    <source>
        <dbReference type="Proteomes" id="UP000198406"/>
    </source>
</evidence>
<proteinExistence type="predicted"/>
<evidence type="ECO:0000259" key="3">
    <source>
        <dbReference type="Pfam" id="PF20710"/>
    </source>
</evidence>
<dbReference type="Proteomes" id="UP000198406">
    <property type="component" value="Unassembled WGS sequence"/>
</dbReference>
<evidence type="ECO:0000313" key="4">
    <source>
        <dbReference type="EMBL" id="GAX20978.1"/>
    </source>
</evidence>
<feature type="domain" description="DUF6824" evidence="3">
    <location>
        <begin position="483"/>
        <end position="567"/>
    </location>
</feature>
<name>A0A1Z5K4T5_FISSO</name>
<dbReference type="EMBL" id="BDSP01000153">
    <property type="protein sequence ID" value="GAX20978.1"/>
    <property type="molecule type" value="Genomic_DNA"/>
</dbReference>
<accession>A0A1Z5K4T5</accession>
<feature type="region of interest" description="Disordered" evidence="2">
    <location>
        <begin position="443"/>
        <end position="471"/>
    </location>
</feature>
<dbReference type="InParanoid" id="A0A1Z5K4T5"/>
<gene>
    <name evidence="4" type="ORF">FisN_1Lh356</name>
</gene>
<dbReference type="AlphaFoldDB" id="A0A1Z5K4T5"/>
<keyword evidence="1" id="KW-0175">Coiled coil</keyword>
<protein>
    <recommendedName>
        <fullName evidence="3">DUF6824 domain-containing protein</fullName>
    </recommendedName>
</protein>
<comment type="caution">
    <text evidence="4">The sequence shown here is derived from an EMBL/GenBank/DDBJ whole genome shotgun (WGS) entry which is preliminary data.</text>
</comment>
<evidence type="ECO:0000256" key="1">
    <source>
        <dbReference type="SAM" id="Coils"/>
    </source>
</evidence>
<dbReference type="InterPro" id="IPR049227">
    <property type="entry name" value="DUF6824"/>
</dbReference>
<feature type="compositionally biased region" description="Basic and acidic residues" evidence="2">
    <location>
        <begin position="444"/>
        <end position="460"/>
    </location>
</feature>
<feature type="coiled-coil region" evidence="1">
    <location>
        <begin position="498"/>
        <end position="525"/>
    </location>
</feature>
<evidence type="ECO:0000256" key="2">
    <source>
        <dbReference type="SAM" id="MobiDB-lite"/>
    </source>
</evidence>
<dbReference type="Pfam" id="PF20710">
    <property type="entry name" value="DUF6824"/>
    <property type="match status" value="1"/>
</dbReference>
<reference evidence="4 5" key="1">
    <citation type="journal article" date="2015" name="Plant Cell">
        <title>Oil accumulation by the oleaginous diatom Fistulifera solaris as revealed by the genome and transcriptome.</title>
        <authorList>
            <person name="Tanaka T."/>
            <person name="Maeda Y."/>
            <person name="Veluchamy A."/>
            <person name="Tanaka M."/>
            <person name="Abida H."/>
            <person name="Marechal E."/>
            <person name="Bowler C."/>
            <person name="Muto M."/>
            <person name="Sunaga Y."/>
            <person name="Tanaka M."/>
            <person name="Yoshino T."/>
            <person name="Taniguchi T."/>
            <person name="Fukuda Y."/>
            <person name="Nemoto M."/>
            <person name="Matsumoto M."/>
            <person name="Wong P.S."/>
            <person name="Aburatani S."/>
            <person name="Fujibuchi W."/>
        </authorList>
    </citation>
    <scope>NUCLEOTIDE SEQUENCE [LARGE SCALE GENOMIC DNA]</scope>
    <source>
        <strain evidence="4 5">JPCC DA0580</strain>
    </source>
</reference>
<sequence length="583" mass="64687">MAPKPDMSFDRDRKVSAEDVVEEAAFYRRLFESNDPTTAMLRDSLSRSTDASHLQHLIRLHSSGSQSSQTVTSQIFTQGDLPSLMQRSVGTERATELAAMGTYPKDFNIARNTAVTTQIIDHSKNPGSSFLGVTKGVAKPSFVETKKGGGDAQFVRDFMKQAKDTPAGFGTNGRKNDGKPGPPPVKILAQEPTATLPSPMAGFDVEDKELFRRFMLSSIGMRSVGTNNNNPTDFSNLLPGSIGGDHELLKFFKTLDARPTEDNGDSPFMKFMKSMSWMNAGQNNNDRSTDIAARNASIAFMDSMLKSVDFSTSDLLKTLESSKTFGGISPQNSVFLTNTQEFLPRGVSLEMEQRFRSALLNSQTNHVNAWDLSARQLPMQGALPVNGASTVSPIPVAQVPLRPNWQAVDNPMLAQNPIVTRPPAYNGGDNSAAEAAMALASMQPREEEMLRRQSLGDDKPKRKRQRKVHEPAQKVFVEVNSQDVLFGRGGRTNHHPGNKTYLELKEMLQERYREADKNEKTLISQELVDLVHQRGGRFLKLENGTEDSWYEVLNITARKKASQTLREINTPDERAKKRARYAK</sequence>
<dbReference type="OrthoDB" id="47030at2759"/>
<keyword evidence="5" id="KW-1185">Reference proteome</keyword>